<dbReference type="Proteomes" id="UP000694569">
    <property type="component" value="Unplaced"/>
</dbReference>
<accession>A0A8C5PH74</accession>
<dbReference type="SMART" id="SM00454">
    <property type="entry name" value="SAM"/>
    <property type="match status" value="1"/>
</dbReference>
<proteinExistence type="predicted"/>
<feature type="compositionally biased region" description="Pro residues" evidence="3">
    <location>
        <begin position="203"/>
        <end position="216"/>
    </location>
</feature>
<dbReference type="InterPro" id="IPR036860">
    <property type="entry name" value="SH2_dom_sf"/>
</dbReference>
<dbReference type="Pfam" id="PF00017">
    <property type="entry name" value="SH2"/>
    <property type="match status" value="1"/>
</dbReference>
<evidence type="ECO:0000313" key="5">
    <source>
        <dbReference type="Ensembl" id="ENSLLEP00000022754.1"/>
    </source>
</evidence>
<evidence type="ECO:0000313" key="6">
    <source>
        <dbReference type="Proteomes" id="UP000694569"/>
    </source>
</evidence>
<dbReference type="GO" id="GO:0005737">
    <property type="term" value="C:cytoplasm"/>
    <property type="evidence" value="ECO:0007669"/>
    <property type="project" value="TreeGrafter"/>
</dbReference>
<feature type="domain" description="SH2" evidence="4">
    <location>
        <begin position="462"/>
        <end position="569"/>
    </location>
</feature>
<dbReference type="Gene3D" id="3.30.505.10">
    <property type="entry name" value="SH2 domain"/>
    <property type="match status" value="1"/>
</dbReference>
<dbReference type="OrthoDB" id="10044490at2759"/>
<sequence>MAFKLPLREDFEAWTTSQVSDLIRQCGMQECASIIDKFGINGYTFLNMTDRDLNKFNIHYQPQIQRMVHDLRKNDGGIMQKFKRITNKNPPIVPQRDYTTGGDDNSEEEFSDFDPDDYVDPDEQSDSETYAVPSEENDDEDNYEPPPTEPETMQQTIHFNSSNGGYADKKPLPQLPAGPSPGMNKPARQLPKLHHSLPRTSQPSPPPGRLPLPPKPTQNKPFPNTHPGPRPKINLSAHPGMKKPYAKETSDDEEDYISPNDESNYIEPTQDKPAYKPPVVNRMNKPTVAPSKSQSHPTNDPTEHEFYEVPENEVKPSPPSKRDPPAQRRNSPPKIEQHNGPESTDPFLPARPDPQSKHPSPVPRVNKTKLPPILQKPGLPSRDGNSNIDKPTVPDRPRQHSIGSESNSMTPPPNKFSLPPSASKPNFAQRPPEITNRFPVAPSRNNLPSTAEQEAGVVNKEWYASSCDRKTAEDALQASCKDGSFLIRKSSGQDSQQPYTLVVFYNRKVYNIPVRYIESLRQYALGKEKSGEERFSSVAEIIENHKRTSLVLIDSQNNTKDSTKLKFPVIIPTEGLYQVTYLF</sequence>
<evidence type="ECO:0000256" key="1">
    <source>
        <dbReference type="ARBA" id="ARBA00022999"/>
    </source>
</evidence>
<feature type="region of interest" description="Disordered" evidence="3">
    <location>
        <begin position="87"/>
        <end position="454"/>
    </location>
</feature>
<dbReference type="SUPFAM" id="SSF47769">
    <property type="entry name" value="SAM/Pointed domain"/>
    <property type="match status" value="1"/>
</dbReference>
<dbReference type="CDD" id="cd09929">
    <property type="entry name" value="SH2_BLNK_SLP-76"/>
    <property type="match status" value="1"/>
</dbReference>
<dbReference type="Ensembl" id="ENSLLET00000023626.1">
    <property type="protein sequence ID" value="ENSLLEP00000022754.1"/>
    <property type="gene ID" value="ENSLLEG00000014433.1"/>
</dbReference>
<dbReference type="InterPro" id="IPR013761">
    <property type="entry name" value="SAM/pointed_sf"/>
</dbReference>
<dbReference type="SUPFAM" id="SSF55550">
    <property type="entry name" value="SH2 domain"/>
    <property type="match status" value="1"/>
</dbReference>
<dbReference type="PANTHER" id="PTHR14098:SF3">
    <property type="entry name" value="B-CELL LINKER PROTEIN"/>
    <property type="match status" value="1"/>
</dbReference>
<dbReference type="InterPro" id="IPR000980">
    <property type="entry name" value="SH2"/>
</dbReference>
<dbReference type="Gene3D" id="1.10.150.50">
    <property type="entry name" value="Transcription Factor, Ets-1"/>
    <property type="match status" value="1"/>
</dbReference>
<dbReference type="GO" id="GO:0035556">
    <property type="term" value="P:intracellular signal transduction"/>
    <property type="evidence" value="ECO:0007669"/>
    <property type="project" value="TreeGrafter"/>
</dbReference>
<evidence type="ECO:0000256" key="2">
    <source>
        <dbReference type="PROSITE-ProRule" id="PRU00191"/>
    </source>
</evidence>
<dbReference type="AlphaFoldDB" id="A0A8C5PH74"/>
<evidence type="ECO:0000259" key="4">
    <source>
        <dbReference type="PROSITE" id="PS50001"/>
    </source>
</evidence>
<dbReference type="PANTHER" id="PTHR14098">
    <property type="entry name" value="SH2 DOMAIN CONTAINING PROTEIN"/>
    <property type="match status" value="1"/>
</dbReference>
<dbReference type="FunFam" id="3.30.505.10:FF:000016">
    <property type="entry name" value="B-cell linker protein isoform 2"/>
    <property type="match status" value="1"/>
</dbReference>
<dbReference type="InterPro" id="IPR001660">
    <property type="entry name" value="SAM"/>
</dbReference>
<dbReference type="PROSITE" id="PS50001">
    <property type="entry name" value="SH2"/>
    <property type="match status" value="1"/>
</dbReference>
<feature type="compositionally biased region" description="Polar residues" evidence="3">
    <location>
        <begin position="290"/>
        <end position="300"/>
    </location>
</feature>
<name>A0A8C5PH74_9ANUR</name>
<dbReference type="InterPro" id="IPR051751">
    <property type="entry name" value="Immunoreceptor_sig_adapters"/>
</dbReference>
<organism evidence="5 6">
    <name type="scientific">Leptobrachium leishanense</name>
    <name type="common">Leishan spiny toad</name>
    <dbReference type="NCBI Taxonomy" id="445787"/>
    <lineage>
        <taxon>Eukaryota</taxon>
        <taxon>Metazoa</taxon>
        <taxon>Chordata</taxon>
        <taxon>Craniata</taxon>
        <taxon>Vertebrata</taxon>
        <taxon>Euteleostomi</taxon>
        <taxon>Amphibia</taxon>
        <taxon>Batrachia</taxon>
        <taxon>Anura</taxon>
        <taxon>Pelobatoidea</taxon>
        <taxon>Megophryidae</taxon>
        <taxon>Leptobrachium</taxon>
    </lineage>
</organism>
<protein>
    <recommendedName>
        <fullName evidence="4">SH2 domain-containing protein</fullName>
    </recommendedName>
</protein>
<keyword evidence="1 2" id="KW-0727">SH2 domain</keyword>
<reference evidence="5" key="2">
    <citation type="submission" date="2025-09" db="UniProtKB">
        <authorList>
            <consortium name="Ensembl"/>
        </authorList>
    </citation>
    <scope>IDENTIFICATION</scope>
</reference>
<feature type="compositionally biased region" description="Polar residues" evidence="3">
    <location>
        <begin position="443"/>
        <end position="452"/>
    </location>
</feature>
<dbReference type="GO" id="GO:0007169">
    <property type="term" value="P:cell surface receptor protein tyrosine kinase signaling pathway"/>
    <property type="evidence" value="ECO:0007669"/>
    <property type="project" value="TreeGrafter"/>
</dbReference>
<reference evidence="5" key="1">
    <citation type="submission" date="2025-08" db="UniProtKB">
        <authorList>
            <consortium name="Ensembl"/>
        </authorList>
    </citation>
    <scope>IDENTIFICATION</scope>
</reference>
<dbReference type="Pfam" id="PF07647">
    <property type="entry name" value="SAM_2"/>
    <property type="match status" value="1"/>
</dbReference>
<feature type="compositionally biased region" description="Acidic residues" evidence="3">
    <location>
        <begin position="104"/>
        <end position="126"/>
    </location>
</feature>
<dbReference type="SMART" id="SM00252">
    <property type="entry name" value="SH2"/>
    <property type="match status" value="1"/>
</dbReference>
<dbReference type="GeneTree" id="ENSGT00940000155715"/>
<keyword evidence="6" id="KW-1185">Reference proteome</keyword>
<feature type="compositionally biased region" description="Polar residues" evidence="3">
    <location>
        <begin position="153"/>
        <end position="164"/>
    </location>
</feature>
<evidence type="ECO:0000256" key="3">
    <source>
        <dbReference type="SAM" id="MobiDB-lite"/>
    </source>
</evidence>